<evidence type="ECO:0000313" key="9">
    <source>
        <dbReference type="Proteomes" id="UP000028926"/>
    </source>
</evidence>
<dbReference type="InterPro" id="IPR052162">
    <property type="entry name" value="Sensor_kinase/Photoreceptor"/>
</dbReference>
<evidence type="ECO:0000256" key="1">
    <source>
        <dbReference type="ARBA" id="ARBA00000085"/>
    </source>
</evidence>
<dbReference type="SUPFAM" id="SSF47384">
    <property type="entry name" value="Homodimeric domain of signal transducing histidine kinase"/>
    <property type="match status" value="1"/>
</dbReference>
<sequence>MDFLANKIAPAEDFETKSAYKESILRNLSKKLNGGIISLDKEGVITAVSKEFLELVDQPISLILGKSLANFIGQTKLENYFLNHVNFMLEGKVPNLHFSCFWETDTKKLNLFFEFYPPDKDDCDLQGFIQNLTEAHLSVLNQDNIEQIMQHLGAVIWTSGADPRDVYYVSPGFKNFYEMNLDDHIKDPSIFLSRIHPEDLDTVIKLSSPSPEGDSLRQGDFRYRLNNGSWRHVTFYRSPFYDENAKLLKFVAVAIDSTLLYKAQEQMRFQQLELGRINEQLEKTNQMLEEFTAIACHDLSPPLRAFKIYTELLENAYLQDINEDGRLMLLSIKTAIDRMQDLIQGIGGLSIIGVEGSSLPSASINIRELIEKSIIPLYATPLNPISRIEFDHLHPLKIKEEHMIAILENLITNSIKYTNNFPHIKIRSKEFKSAIVYALSDNGIGIQEEAEDFIFKFGKRLQNKPEQPGSGIGLFACKKIMSLYGGKIWIHSTVGKGSTFYLLFPKYGC</sequence>
<dbReference type="SMART" id="SM00387">
    <property type="entry name" value="HATPase_c"/>
    <property type="match status" value="1"/>
</dbReference>
<keyword evidence="4" id="KW-0808">Transferase</keyword>
<dbReference type="EMBL" id="CP008941">
    <property type="protein sequence ID" value="AIK96453.1"/>
    <property type="molecule type" value="Genomic_DNA"/>
</dbReference>
<accession>A0A077AXV8</accession>
<evidence type="ECO:0000256" key="2">
    <source>
        <dbReference type="ARBA" id="ARBA00012438"/>
    </source>
</evidence>
<organism evidence="8 9">
    <name type="scientific">Candidatus Odyssella acanthamoebae</name>
    <dbReference type="NCBI Taxonomy" id="91604"/>
    <lineage>
        <taxon>Bacteria</taxon>
        <taxon>Pseudomonadati</taxon>
        <taxon>Pseudomonadota</taxon>
        <taxon>Alphaproteobacteria</taxon>
        <taxon>Holosporales</taxon>
        <taxon>Candidatus Paracaedibacteraceae</taxon>
        <taxon>Candidatus Odyssella</taxon>
    </lineage>
</organism>
<keyword evidence="9" id="KW-1185">Reference proteome</keyword>
<dbReference type="InterPro" id="IPR013655">
    <property type="entry name" value="PAS_fold_3"/>
</dbReference>
<dbReference type="PRINTS" id="PR00344">
    <property type="entry name" value="BCTRLSENSOR"/>
</dbReference>
<dbReference type="Gene3D" id="3.30.565.10">
    <property type="entry name" value="Histidine kinase-like ATPase, C-terminal domain"/>
    <property type="match status" value="1"/>
</dbReference>
<evidence type="ECO:0000256" key="3">
    <source>
        <dbReference type="ARBA" id="ARBA00022553"/>
    </source>
</evidence>
<dbReference type="InterPro" id="IPR005467">
    <property type="entry name" value="His_kinase_dom"/>
</dbReference>
<dbReference type="PANTHER" id="PTHR43304">
    <property type="entry name" value="PHYTOCHROME-LIKE PROTEIN CPH1"/>
    <property type="match status" value="1"/>
</dbReference>
<feature type="domain" description="Histidine kinase" evidence="6">
    <location>
        <begin position="294"/>
        <end position="508"/>
    </location>
</feature>
<gene>
    <name evidence="8" type="ORF">ID47_06410</name>
</gene>
<dbReference type="InterPro" id="IPR000700">
    <property type="entry name" value="PAS-assoc_C"/>
</dbReference>
<evidence type="ECO:0000259" key="6">
    <source>
        <dbReference type="PROSITE" id="PS50109"/>
    </source>
</evidence>
<keyword evidence="3" id="KW-0597">Phosphoprotein</keyword>
<evidence type="ECO:0000256" key="5">
    <source>
        <dbReference type="ARBA" id="ARBA00022777"/>
    </source>
</evidence>
<dbReference type="AlphaFoldDB" id="A0A077AXV8"/>
<dbReference type="InterPro" id="IPR003594">
    <property type="entry name" value="HATPase_dom"/>
</dbReference>
<dbReference type="PROSITE" id="PS50109">
    <property type="entry name" value="HIS_KIN"/>
    <property type="match status" value="1"/>
</dbReference>
<dbReference type="CDD" id="cd00082">
    <property type="entry name" value="HisKA"/>
    <property type="match status" value="1"/>
</dbReference>
<comment type="catalytic activity">
    <reaction evidence="1">
        <text>ATP + protein L-histidine = ADP + protein N-phospho-L-histidine.</text>
        <dbReference type="EC" id="2.7.13.3"/>
    </reaction>
</comment>
<dbReference type="InterPro" id="IPR036890">
    <property type="entry name" value="HATPase_C_sf"/>
</dbReference>
<dbReference type="InterPro" id="IPR004358">
    <property type="entry name" value="Sig_transdc_His_kin-like_C"/>
</dbReference>
<feature type="domain" description="PAC" evidence="7">
    <location>
        <begin position="217"/>
        <end position="269"/>
    </location>
</feature>
<dbReference type="InterPro" id="IPR035965">
    <property type="entry name" value="PAS-like_dom_sf"/>
</dbReference>
<dbReference type="SUPFAM" id="SSF55785">
    <property type="entry name" value="PYP-like sensor domain (PAS domain)"/>
    <property type="match status" value="1"/>
</dbReference>
<dbReference type="PROSITE" id="PS50113">
    <property type="entry name" value="PAC"/>
    <property type="match status" value="1"/>
</dbReference>
<dbReference type="Pfam" id="PF02518">
    <property type="entry name" value="HATPase_c"/>
    <property type="match status" value="1"/>
</dbReference>
<dbReference type="CDD" id="cd00130">
    <property type="entry name" value="PAS"/>
    <property type="match status" value="1"/>
</dbReference>
<dbReference type="CDD" id="cd00075">
    <property type="entry name" value="HATPase"/>
    <property type="match status" value="1"/>
</dbReference>
<dbReference type="eggNOG" id="COG4251">
    <property type="taxonomic scope" value="Bacteria"/>
</dbReference>
<dbReference type="STRING" id="91604.ID47_06410"/>
<dbReference type="SUPFAM" id="SSF55874">
    <property type="entry name" value="ATPase domain of HSP90 chaperone/DNA topoisomerase II/histidine kinase"/>
    <property type="match status" value="1"/>
</dbReference>
<protein>
    <recommendedName>
        <fullName evidence="2">histidine kinase</fullName>
        <ecNumber evidence="2">2.7.13.3</ecNumber>
    </recommendedName>
</protein>
<keyword evidence="5" id="KW-0418">Kinase</keyword>
<name>A0A077AXV8_9PROT</name>
<dbReference type="SMART" id="SM00086">
    <property type="entry name" value="PAC"/>
    <property type="match status" value="1"/>
</dbReference>
<dbReference type="HOGENOM" id="CLU_534948_0_0_5"/>
<dbReference type="RefSeq" id="WP_038464878.1">
    <property type="nucleotide sequence ID" value="NZ_CP008941.1"/>
</dbReference>
<evidence type="ECO:0000256" key="4">
    <source>
        <dbReference type="ARBA" id="ARBA00022679"/>
    </source>
</evidence>
<dbReference type="InterPro" id="IPR003661">
    <property type="entry name" value="HisK_dim/P_dom"/>
</dbReference>
<dbReference type="OrthoDB" id="7313492at2"/>
<dbReference type="Pfam" id="PF08447">
    <property type="entry name" value="PAS_3"/>
    <property type="match status" value="1"/>
</dbReference>
<reference evidence="8 9" key="1">
    <citation type="submission" date="2014-07" db="EMBL/GenBank/DDBJ databases">
        <title>Comparative genomic insights into amoeba endosymbionts belonging to the families of Holosporaceae and Candidatus Midichloriaceae within Rickettsiales.</title>
        <authorList>
            <person name="Wang Z."/>
            <person name="Wu M."/>
        </authorList>
    </citation>
    <scope>NUCLEOTIDE SEQUENCE [LARGE SCALE GENOMIC DNA]</scope>
    <source>
        <strain evidence="8">PRA3</strain>
    </source>
</reference>
<dbReference type="InterPro" id="IPR001610">
    <property type="entry name" value="PAC"/>
</dbReference>
<evidence type="ECO:0000259" key="7">
    <source>
        <dbReference type="PROSITE" id="PS50113"/>
    </source>
</evidence>
<dbReference type="GO" id="GO:0000155">
    <property type="term" value="F:phosphorelay sensor kinase activity"/>
    <property type="evidence" value="ECO:0007669"/>
    <property type="project" value="InterPro"/>
</dbReference>
<evidence type="ECO:0000313" key="8">
    <source>
        <dbReference type="EMBL" id="AIK96453.1"/>
    </source>
</evidence>
<dbReference type="EC" id="2.7.13.3" evidence="2"/>
<dbReference type="Proteomes" id="UP000028926">
    <property type="component" value="Chromosome"/>
</dbReference>
<dbReference type="Gene3D" id="1.10.287.130">
    <property type="match status" value="1"/>
</dbReference>
<dbReference type="InterPro" id="IPR000014">
    <property type="entry name" value="PAS"/>
</dbReference>
<dbReference type="KEGG" id="paca:ID47_06410"/>
<proteinExistence type="predicted"/>
<dbReference type="PANTHER" id="PTHR43304:SF1">
    <property type="entry name" value="PAC DOMAIN-CONTAINING PROTEIN"/>
    <property type="match status" value="1"/>
</dbReference>
<dbReference type="Gene3D" id="3.30.450.20">
    <property type="entry name" value="PAS domain"/>
    <property type="match status" value="1"/>
</dbReference>
<dbReference type="SMART" id="SM00388">
    <property type="entry name" value="HisKA"/>
    <property type="match status" value="1"/>
</dbReference>
<dbReference type="InterPro" id="IPR036097">
    <property type="entry name" value="HisK_dim/P_sf"/>
</dbReference>